<dbReference type="EMBL" id="JNBY01000055">
    <property type="protein sequence ID" value="KDN86723.1"/>
    <property type="molecule type" value="Genomic_DNA"/>
</dbReference>
<dbReference type="SUPFAM" id="SSF54171">
    <property type="entry name" value="DNA-binding domain"/>
    <property type="match status" value="1"/>
</dbReference>
<dbReference type="Gene3D" id="3.30.730.10">
    <property type="entry name" value="AP2/ERF domain"/>
    <property type="match status" value="1"/>
</dbReference>
<evidence type="ECO:0000313" key="3">
    <source>
        <dbReference type="Proteomes" id="UP000027178"/>
    </source>
</evidence>
<keyword evidence="3" id="KW-1185">Reference proteome</keyword>
<evidence type="ECO:0000259" key="1">
    <source>
        <dbReference type="Pfam" id="PF13392"/>
    </source>
</evidence>
<dbReference type="PATRIC" id="fig|1348663.4.peg.1452"/>
<proteinExistence type="predicted"/>
<dbReference type="InterPro" id="IPR044925">
    <property type="entry name" value="His-Me_finger_sf"/>
</dbReference>
<dbReference type="SUPFAM" id="SSF54060">
    <property type="entry name" value="His-Me finger endonucleases"/>
    <property type="match status" value="1"/>
</dbReference>
<evidence type="ECO:0000313" key="2">
    <source>
        <dbReference type="EMBL" id="KDN86723.1"/>
    </source>
</evidence>
<dbReference type="Gene3D" id="3.90.75.20">
    <property type="match status" value="1"/>
</dbReference>
<accession>A0A066YYX4</accession>
<dbReference type="AlphaFoldDB" id="A0A066YYX4"/>
<dbReference type="eggNOG" id="ENOG5031GP5">
    <property type="taxonomic scope" value="Bacteria"/>
</dbReference>
<protein>
    <recommendedName>
        <fullName evidence="1">HNH nuclease domain-containing protein</fullName>
    </recommendedName>
</protein>
<dbReference type="OrthoDB" id="2085958at2"/>
<sequence>MAGDTVELPASAGPGTTATVLVDQADAVRLAGRRISIGSHGYAQIYAGGTRTLLHRWVMGIAVGDQQDRIVDHINRNRLDCRRANLRLVTPAESNLNRTIAARDLPPGVYRTRSKRYAAKLKRHYRDHHLGTYDTPEQAATAVAAERVRVDPPEFRQHAA</sequence>
<dbReference type="Proteomes" id="UP000027178">
    <property type="component" value="Unassembled WGS sequence"/>
</dbReference>
<dbReference type="Pfam" id="PF13392">
    <property type="entry name" value="HNH_3"/>
    <property type="match status" value="1"/>
</dbReference>
<dbReference type="RefSeq" id="WP_035860305.1">
    <property type="nucleotide sequence ID" value="NZ_KK853997.1"/>
</dbReference>
<dbReference type="HOGENOM" id="CLU_116720_0_0_11"/>
<dbReference type="InterPro" id="IPR003615">
    <property type="entry name" value="HNH_nuc"/>
</dbReference>
<organism evidence="2 3">
    <name type="scientific">Kitasatospora cheerisanensis KCTC 2395</name>
    <dbReference type="NCBI Taxonomy" id="1348663"/>
    <lineage>
        <taxon>Bacteria</taxon>
        <taxon>Bacillati</taxon>
        <taxon>Actinomycetota</taxon>
        <taxon>Actinomycetes</taxon>
        <taxon>Kitasatosporales</taxon>
        <taxon>Streptomycetaceae</taxon>
        <taxon>Kitasatospora</taxon>
    </lineage>
</organism>
<comment type="caution">
    <text evidence="2">The sequence shown here is derived from an EMBL/GenBank/DDBJ whole genome shotgun (WGS) entry which is preliminary data.</text>
</comment>
<dbReference type="GO" id="GO:0003677">
    <property type="term" value="F:DNA binding"/>
    <property type="evidence" value="ECO:0007669"/>
    <property type="project" value="InterPro"/>
</dbReference>
<dbReference type="InterPro" id="IPR016177">
    <property type="entry name" value="DNA-bd_dom_sf"/>
</dbReference>
<dbReference type="GO" id="GO:0003700">
    <property type="term" value="F:DNA-binding transcription factor activity"/>
    <property type="evidence" value="ECO:0007669"/>
    <property type="project" value="InterPro"/>
</dbReference>
<gene>
    <name evidence="2" type="ORF">KCH_15110</name>
</gene>
<dbReference type="InterPro" id="IPR036955">
    <property type="entry name" value="AP2/ERF_dom_sf"/>
</dbReference>
<reference evidence="2 3" key="1">
    <citation type="submission" date="2014-05" db="EMBL/GenBank/DDBJ databases">
        <title>Draft Genome Sequence of Kitasatospora cheerisanensis KCTC 2395.</title>
        <authorList>
            <person name="Nam D.H."/>
        </authorList>
    </citation>
    <scope>NUCLEOTIDE SEQUENCE [LARGE SCALE GENOMIC DNA]</scope>
    <source>
        <strain evidence="2 3">KCTC 2395</strain>
    </source>
</reference>
<feature type="domain" description="HNH nuclease" evidence="1">
    <location>
        <begin position="53"/>
        <end position="94"/>
    </location>
</feature>
<name>A0A066YYX4_9ACTN</name>